<reference evidence="3" key="1">
    <citation type="submission" date="2022-01" db="EMBL/GenBank/DDBJ databases">
        <title>Genome Sequence Resource for Two Populations of Ditylenchus destructor, the Migratory Endoparasitic Phytonematode.</title>
        <authorList>
            <person name="Zhang H."/>
            <person name="Lin R."/>
            <person name="Xie B."/>
        </authorList>
    </citation>
    <scope>NUCLEOTIDE SEQUENCE</scope>
    <source>
        <strain evidence="3">BazhouSP</strain>
    </source>
</reference>
<gene>
    <name evidence="3" type="ORF">DdX_18160</name>
</gene>
<feature type="transmembrane region" description="Helical" evidence="1">
    <location>
        <begin position="113"/>
        <end position="131"/>
    </location>
</feature>
<sequence length="430" mass="47946">MSVMPIDDQKNKDVPDRDIGKHIEDGSFCDPPLPQAMSKQTSHRFPALDVFRGITLCGMCVGINPIFFEGLLAHAEWSGFTPSDLGLPSFVFIMGCSVSFAERRLGTLPIYKAVYTILKRTTLLFLCGFIYEWFPFADIDVNSELISPFPIGITRIMGVLQRIGLCYCITALLAILIRRFQYIVIIAAALPLVYWPVLYFFSTAPPGNDPYAIDKNAVLRFDLWVLGQNHILDNRFDNEGLLSTLPALSTSLFGYLTGKFIQTYQKRYKLIKMSGFGAVSVVIGLLWSVVLPINKKLWTGSFVALCLGLDVIILVLLMLGDRLSEMIPSATKKRLKFASNGANIFLMVLGRNSLLIFLVCETIYKWARLIPAVERPEGGAISLFEWITQPFLEGPLGNIQTAAAISAISVLIMAWTTAYTLNRKGIYVRL</sequence>
<dbReference type="PANTHER" id="PTHR31061:SF24">
    <property type="entry name" value="LD22376P"/>
    <property type="match status" value="1"/>
</dbReference>
<name>A0AAD4QV57_9BILA</name>
<keyword evidence="1" id="KW-0812">Transmembrane</keyword>
<dbReference type="Pfam" id="PF07786">
    <property type="entry name" value="HGSNAT_cat"/>
    <property type="match status" value="1"/>
</dbReference>
<proteinExistence type="predicted"/>
<feature type="transmembrane region" description="Helical" evidence="1">
    <location>
        <begin position="341"/>
        <end position="364"/>
    </location>
</feature>
<dbReference type="EMBL" id="JAKKPZ010000240">
    <property type="protein sequence ID" value="KAI1698010.1"/>
    <property type="molecule type" value="Genomic_DNA"/>
</dbReference>
<dbReference type="InterPro" id="IPR012429">
    <property type="entry name" value="HGSNAT_cat"/>
</dbReference>
<evidence type="ECO:0000259" key="2">
    <source>
        <dbReference type="Pfam" id="PF07786"/>
    </source>
</evidence>
<dbReference type="AlphaFoldDB" id="A0AAD4QV57"/>
<feature type="transmembrane region" description="Helical" evidence="1">
    <location>
        <begin position="399"/>
        <end position="421"/>
    </location>
</feature>
<evidence type="ECO:0000313" key="4">
    <source>
        <dbReference type="Proteomes" id="UP001201812"/>
    </source>
</evidence>
<feature type="domain" description="Heparan-alpha-glucosaminide N-acetyltransferase catalytic" evidence="2">
    <location>
        <begin position="44"/>
        <end position="282"/>
    </location>
</feature>
<accession>A0AAD4QV57</accession>
<dbReference type="PANTHER" id="PTHR31061">
    <property type="entry name" value="LD22376P"/>
    <property type="match status" value="1"/>
</dbReference>
<feature type="transmembrane region" description="Helical" evidence="1">
    <location>
        <begin position="297"/>
        <end position="320"/>
    </location>
</feature>
<feature type="transmembrane region" description="Helical" evidence="1">
    <location>
        <begin position="50"/>
        <end position="73"/>
    </location>
</feature>
<feature type="transmembrane region" description="Helical" evidence="1">
    <location>
        <begin position="85"/>
        <end position="101"/>
    </location>
</feature>
<feature type="transmembrane region" description="Helical" evidence="1">
    <location>
        <begin position="240"/>
        <end position="258"/>
    </location>
</feature>
<keyword evidence="1" id="KW-0472">Membrane</keyword>
<evidence type="ECO:0000313" key="3">
    <source>
        <dbReference type="EMBL" id="KAI1698010.1"/>
    </source>
</evidence>
<dbReference type="Proteomes" id="UP001201812">
    <property type="component" value="Unassembled WGS sequence"/>
</dbReference>
<feature type="transmembrane region" description="Helical" evidence="1">
    <location>
        <begin position="182"/>
        <end position="201"/>
    </location>
</feature>
<evidence type="ECO:0000256" key="1">
    <source>
        <dbReference type="SAM" id="Phobius"/>
    </source>
</evidence>
<organism evidence="3 4">
    <name type="scientific">Ditylenchus destructor</name>
    <dbReference type="NCBI Taxonomy" id="166010"/>
    <lineage>
        <taxon>Eukaryota</taxon>
        <taxon>Metazoa</taxon>
        <taxon>Ecdysozoa</taxon>
        <taxon>Nematoda</taxon>
        <taxon>Chromadorea</taxon>
        <taxon>Rhabditida</taxon>
        <taxon>Tylenchina</taxon>
        <taxon>Tylenchomorpha</taxon>
        <taxon>Sphaerularioidea</taxon>
        <taxon>Anguinidae</taxon>
        <taxon>Anguininae</taxon>
        <taxon>Ditylenchus</taxon>
    </lineage>
</organism>
<keyword evidence="1" id="KW-1133">Transmembrane helix</keyword>
<protein>
    <submittedName>
        <fullName evidence="3">Heparan-alpha-glucosaminide N-acetyltransferase</fullName>
    </submittedName>
</protein>
<feature type="transmembrane region" description="Helical" evidence="1">
    <location>
        <begin position="270"/>
        <end position="291"/>
    </location>
</feature>
<keyword evidence="4" id="KW-1185">Reference proteome</keyword>
<comment type="caution">
    <text evidence="3">The sequence shown here is derived from an EMBL/GenBank/DDBJ whole genome shotgun (WGS) entry which is preliminary data.</text>
</comment>
<feature type="transmembrane region" description="Helical" evidence="1">
    <location>
        <begin position="151"/>
        <end position="175"/>
    </location>
</feature>